<keyword evidence="3 6" id="KW-0812">Transmembrane</keyword>
<keyword evidence="5 6" id="KW-0472">Membrane</keyword>
<dbReference type="SUPFAM" id="SSF103473">
    <property type="entry name" value="MFS general substrate transporter"/>
    <property type="match status" value="1"/>
</dbReference>
<evidence type="ECO:0000256" key="6">
    <source>
        <dbReference type="SAM" id="Phobius"/>
    </source>
</evidence>
<gene>
    <name evidence="8" type="ORF">HPO_05912</name>
</gene>
<dbReference type="PATRIC" id="fig|1280954.3.peg.1208"/>
<feature type="transmembrane region" description="Helical" evidence="6">
    <location>
        <begin position="382"/>
        <end position="403"/>
    </location>
</feature>
<dbReference type="InterPro" id="IPR036259">
    <property type="entry name" value="MFS_trans_sf"/>
</dbReference>
<feature type="domain" description="Major facilitator superfamily (MFS) profile" evidence="7">
    <location>
        <begin position="21"/>
        <end position="409"/>
    </location>
</feature>
<organism evidence="8 9">
    <name type="scientific">Hyphomonas polymorpha PS728</name>
    <dbReference type="NCBI Taxonomy" id="1280954"/>
    <lineage>
        <taxon>Bacteria</taxon>
        <taxon>Pseudomonadati</taxon>
        <taxon>Pseudomonadota</taxon>
        <taxon>Alphaproteobacteria</taxon>
        <taxon>Hyphomonadales</taxon>
        <taxon>Hyphomonadaceae</taxon>
        <taxon>Hyphomonas</taxon>
    </lineage>
</organism>
<evidence type="ECO:0000256" key="5">
    <source>
        <dbReference type="ARBA" id="ARBA00023136"/>
    </source>
</evidence>
<dbReference type="PANTHER" id="PTHR43702:SF3">
    <property type="entry name" value="PROTEIN TSGA"/>
    <property type="match status" value="1"/>
</dbReference>
<evidence type="ECO:0000313" key="8">
    <source>
        <dbReference type="EMBL" id="KCZ99448.1"/>
    </source>
</evidence>
<sequence>MTVSNSSAAAIDRPASRYGLVTGLTYAMFFMFAMTTDAVGEIISIAKVELSLSNTEASLFHWATMVGIALSGILLGFLADFLGRKNAIVLGLAIYGISSAVFFSSSSFSFYLALLFAGGLAIGIFKTAILALIGDISTSTSDHTRRMNACEGFFAIGAIVGPLTVVTLDSAGLSWRWLYLLAAAMCGVMILASLRTRFPAPVRQVETPKADMLSAVRLMGNRHAMGFSLAIALYVACEVAIFVWAPTLFSGYTGTPLAMAVAAYAVMIFFVLRAVGRFLALWILRIFDWKVVMSTFTGAIFICFLLSTLFGRDVAVFALPLSGLFMSMIYPTFNSKGISCLPKAKHGAAAGLILFFTAVSAAFAPLLMGYVSDVAGNGDMAVGFHLATVFAALLFALALYNLIADPAGGALANADSSDY</sequence>
<keyword evidence="4 6" id="KW-1133">Transmembrane helix</keyword>
<feature type="transmembrane region" description="Helical" evidence="6">
    <location>
        <begin position="110"/>
        <end position="133"/>
    </location>
</feature>
<evidence type="ECO:0000256" key="2">
    <source>
        <dbReference type="ARBA" id="ARBA00022475"/>
    </source>
</evidence>
<reference evidence="8 9" key="1">
    <citation type="journal article" date="2014" name="Antonie Van Leeuwenhoek">
        <title>Hyphomonas beringensis sp. nov. and Hyphomonas chukchiensis sp. nov., isolated from surface seawater of the Bering Sea and Chukchi Sea.</title>
        <authorList>
            <person name="Li C."/>
            <person name="Lai Q."/>
            <person name="Li G."/>
            <person name="Dong C."/>
            <person name="Wang J."/>
            <person name="Liao Y."/>
            <person name="Shao Z."/>
        </authorList>
    </citation>
    <scope>NUCLEOTIDE SEQUENCE [LARGE SCALE GENOMIC DNA]</scope>
    <source>
        <strain evidence="8 9">PS728</strain>
    </source>
</reference>
<keyword evidence="9" id="KW-1185">Reference proteome</keyword>
<feature type="transmembrane region" description="Helical" evidence="6">
    <location>
        <begin position="224"/>
        <end position="245"/>
    </location>
</feature>
<feature type="transmembrane region" description="Helical" evidence="6">
    <location>
        <begin position="86"/>
        <end position="104"/>
    </location>
</feature>
<evidence type="ECO:0000259" key="7">
    <source>
        <dbReference type="PROSITE" id="PS50850"/>
    </source>
</evidence>
<name>A0A062VAT6_9PROT</name>
<dbReference type="Pfam" id="PF07690">
    <property type="entry name" value="MFS_1"/>
    <property type="match status" value="1"/>
</dbReference>
<dbReference type="PROSITE" id="PS00216">
    <property type="entry name" value="SUGAR_TRANSPORT_1"/>
    <property type="match status" value="1"/>
</dbReference>
<proteinExistence type="predicted"/>
<dbReference type="eggNOG" id="COG0738">
    <property type="taxonomic scope" value="Bacteria"/>
</dbReference>
<comment type="subcellular location">
    <subcellularLocation>
        <location evidence="1">Cell inner membrane</location>
        <topology evidence="1">Multi-pass membrane protein</topology>
    </subcellularLocation>
</comment>
<dbReference type="InterPro" id="IPR020846">
    <property type="entry name" value="MFS_dom"/>
</dbReference>
<dbReference type="STRING" id="1280954.HPO_05912"/>
<dbReference type="Gene3D" id="1.20.1250.20">
    <property type="entry name" value="MFS general substrate transporter like domains"/>
    <property type="match status" value="2"/>
</dbReference>
<evidence type="ECO:0000313" key="9">
    <source>
        <dbReference type="Proteomes" id="UP000027100"/>
    </source>
</evidence>
<comment type="caution">
    <text evidence="8">The sequence shown here is derived from an EMBL/GenBank/DDBJ whole genome shotgun (WGS) entry which is preliminary data.</text>
</comment>
<feature type="transmembrane region" description="Helical" evidence="6">
    <location>
        <begin position="59"/>
        <end position="79"/>
    </location>
</feature>
<evidence type="ECO:0000256" key="4">
    <source>
        <dbReference type="ARBA" id="ARBA00022989"/>
    </source>
</evidence>
<feature type="transmembrane region" description="Helical" evidence="6">
    <location>
        <begin position="20"/>
        <end position="39"/>
    </location>
</feature>
<dbReference type="RefSeq" id="WP_035595709.1">
    <property type="nucleotide sequence ID" value="NZ_ARYM01000005.1"/>
</dbReference>
<keyword evidence="2" id="KW-1003">Cell membrane</keyword>
<dbReference type="AlphaFoldDB" id="A0A062VAT6"/>
<feature type="transmembrane region" description="Helical" evidence="6">
    <location>
        <begin position="257"/>
        <end position="284"/>
    </location>
</feature>
<feature type="transmembrane region" description="Helical" evidence="6">
    <location>
        <begin position="291"/>
        <end position="310"/>
    </location>
</feature>
<feature type="transmembrane region" description="Helical" evidence="6">
    <location>
        <begin position="153"/>
        <end position="171"/>
    </location>
</feature>
<feature type="transmembrane region" description="Helical" evidence="6">
    <location>
        <begin position="347"/>
        <end position="370"/>
    </location>
</feature>
<dbReference type="InterPro" id="IPR050375">
    <property type="entry name" value="MFS_TsgA-like"/>
</dbReference>
<dbReference type="InterPro" id="IPR011701">
    <property type="entry name" value="MFS"/>
</dbReference>
<dbReference type="GO" id="GO:0022857">
    <property type="term" value="F:transmembrane transporter activity"/>
    <property type="evidence" value="ECO:0007669"/>
    <property type="project" value="InterPro"/>
</dbReference>
<protein>
    <submittedName>
        <fullName evidence="8">Major facilitator superfamily MFS_1</fullName>
    </submittedName>
</protein>
<dbReference type="Proteomes" id="UP000027100">
    <property type="component" value="Unassembled WGS sequence"/>
</dbReference>
<dbReference type="PANTHER" id="PTHR43702">
    <property type="entry name" value="L-FUCOSE-PROTON SYMPORTER"/>
    <property type="match status" value="1"/>
</dbReference>
<dbReference type="InterPro" id="IPR005829">
    <property type="entry name" value="Sugar_transporter_CS"/>
</dbReference>
<dbReference type="EMBL" id="ARYM01000005">
    <property type="protein sequence ID" value="KCZ99448.1"/>
    <property type="molecule type" value="Genomic_DNA"/>
</dbReference>
<evidence type="ECO:0000256" key="3">
    <source>
        <dbReference type="ARBA" id="ARBA00022692"/>
    </source>
</evidence>
<dbReference type="OrthoDB" id="5858672at2"/>
<feature type="transmembrane region" description="Helical" evidence="6">
    <location>
        <begin position="177"/>
        <end position="194"/>
    </location>
</feature>
<accession>A0A062VAT6</accession>
<dbReference type="GO" id="GO:0005886">
    <property type="term" value="C:plasma membrane"/>
    <property type="evidence" value="ECO:0007669"/>
    <property type="project" value="UniProtKB-SubCell"/>
</dbReference>
<dbReference type="PROSITE" id="PS50850">
    <property type="entry name" value="MFS"/>
    <property type="match status" value="1"/>
</dbReference>
<feature type="transmembrane region" description="Helical" evidence="6">
    <location>
        <begin position="316"/>
        <end position="335"/>
    </location>
</feature>
<evidence type="ECO:0000256" key="1">
    <source>
        <dbReference type="ARBA" id="ARBA00004429"/>
    </source>
</evidence>